<reference evidence="3" key="1">
    <citation type="submission" date="2023-10" db="EMBL/GenBank/DDBJ databases">
        <title>Genome assembly of Pristionchus species.</title>
        <authorList>
            <person name="Yoshida K."/>
            <person name="Sommer R.J."/>
        </authorList>
    </citation>
    <scope>NUCLEOTIDE SEQUENCE</scope>
    <source>
        <strain evidence="3">RS0144</strain>
    </source>
</reference>
<evidence type="ECO:0000256" key="2">
    <source>
        <dbReference type="SAM" id="SignalP"/>
    </source>
</evidence>
<proteinExistence type="predicted"/>
<dbReference type="Proteomes" id="UP001432027">
    <property type="component" value="Unassembled WGS sequence"/>
</dbReference>
<evidence type="ECO:0000313" key="4">
    <source>
        <dbReference type="Proteomes" id="UP001432027"/>
    </source>
</evidence>
<protein>
    <submittedName>
        <fullName evidence="3">Uncharacterized protein</fullName>
    </submittedName>
</protein>
<comment type="caution">
    <text evidence="3">The sequence shown here is derived from an EMBL/GenBank/DDBJ whole genome shotgun (WGS) entry which is preliminary data.</text>
</comment>
<feature type="region of interest" description="Disordered" evidence="1">
    <location>
        <begin position="27"/>
        <end position="46"/>
    </location>
</feature>
<feature type="compositionally biased region" description="Low complexity" evidence="1">
    <location>
        <begin position="34"/>
        <end position="46"/>
    </location>
</feature>
<dbReference type="AlphaFoldDB" id="A0AAV5UGL2"/>
<keyword evidence="2" id="KW-0732">Signal</keyword>
<sequence length="220" mass="25483">MKRVGRLIMIALLLCLSTLVDGRHGGHRNRSWSSERTPTWSSLSSSWSSRHHFIPWETCNSDHIKQPTFVKGYHIESIKETNKNKATNHWTHYWDCTHYYTNHLTYTLRARDSRGIHELESFGCERHTPGPYFYKVKGAQAKTEFSKNDGIEIFCAVPITKTCKNPDLNCRSNCPKFTEGTNEEDAKLECPDDMKQMVIVRENKEYAILALPPCVQMENE</sequence>
<organism evidence="3 4">
    <name type="scientific">Pristionchus entomophagus</name>
    <dbReference type="NCBI Taxonomy" id="358040"/>
    <lineage>
        <taxon>Eukaryota</taxon>
        <taxon>Metazoa</taxon>
        <taxon>Ecdysozoa</taxon>
        <taxon>Nematoda</taxon>
        <taxon>Chromadorea</taxon>
        <taxon>Rhabditida</taxon>
        <taxon>Rhabditina</taxon>
        <taxon>Diplogasteromorpha</taxon>
        <taxon>Diplogasteroidea</taxon>
        <taxon>Neodiplogasteridae</taxon>
        <taxon>Pristionchus</taxon>
    </lineage>
</organism>
<dbReference type="EMBL" id="BTSX01000006">
    <property type="protein sequence ID" value="GMT05412.1"/>
    <property type="molecule type" value="Genomic_DNA"/>
</dbReference>
<accession>A0AAV5UGL2</accession>
<feature type="chain" id="PRO_5043663650" evidence="2">
    <location>
        <begin position="23"/>
        <end position="220"/>
    </location>
</feature>
<gene>
    <name evidence="3" type="ORF">PENTCL1PPCAC_27586</name>
</gene>
<evidence type="ECO:0000256" key="1">
    <source>
        <dbReference type="SAM" id="MobiDB-lite"/>
    </source>
</evidence>
<evidence type="ECO:0000313" key="3">
    <source>
        <dbReference type="EMBL" id="GMT05412.1"/>
    </source>
</evidence>
<feature type="signal peptide" evidence="2">
    <location>
        <begin position="1"/>
        <end position="22"/>
    </location>
</feature>
<keyword evidence="4" id="KW-1185">Reference proteome</keyword>
<name>A0AAV5UGL2_9BILA</name>
<feature type="non-terminal residue" evidence="3">
    <location>
        <position position="220"/>
    </location>
</feature>